<dbReference type="GO" id="GO:0003677">
    <property type="term" value="F:DNA binding"/>
    <property type="evidence" value="ECO:0007669"/>
    <property type="project" value="UniProtKB-KW"/>
</dbReference>
<dbReference type="InterPro" id="IPR039420">
    <property type="entry name" value="WalR-like"/>
</dbReference>
<evidence type="ECO:0000259" key="3">
    <source>
        <dbReference type="PROSITE" id="PS50043"/>
    </source>
</evidence>
<evidence type="ECO:0000259" key="4">
    <source>
        <dbReference type="PROSITE" id="PS50110"/>
    </source>
</evidence>
<sequence length="180" mass="19766">MATELKPDVIVMDMAMPKVNGIEATRRIKKLCPSIAVLALTAYDYDQYVFALLEAGAAGYLLKDVSGSELMDAIRAVHRGDSVLHPTIARKVLAQFKKLAVKPGKEYTSGLLTEREIEVLKRAAKGMSNKDIAKDLFVSVRTIETYLGSIFNKLGVASRTEAVVYALKEGWFTLDDLAPD</sequence>
<accession>X1PN72</accession>
<dbReference type="SUPFAM" id="SSF52172">
    <property type="entry name" value="CheY-like"/>
    <property type="match status" value="1"/>
</dbReference>
<dbReference type="PANTHER" id="PTHR43214">
    <property type="entry name" value="TWO-COMPONENT RESPONSE REGULATOR"/>
    <property type="match status" value="1"/>
</dbReference>
<comment type="caution">
    <text evidence="5">The sequence shown here is derived from an EMBL/GenBank/DDBJ whole genome shotgun (WGS) entry which is preliminary data.</text>
</comment>
<dbReference type="InterPro" id="IPR001789">
    <property type="entry name" value="Sig_transdc_resp-reg_receiver"/>
</dbReference>
<name>X1PN72_9ZZZZ</name>
<organism evidence="5">
    <name type="scientific">marine sediment metagenome</name>
    <dbReference type="NCBI Taxonomy" id="412755"/>
    <lineage>
        <taxon>unclassified sequences</taxon>
        <taxon>metagenomes</taxon>
        <taxon>ecological metagenomes</taxon>
    </lineage>
</organism>
<dbReference type="GO" id="GO:0006355">
    <property type="term" value="P:regulation of DNA-templated transcription"/>
    <property type="evidence" value="ECO:0007669"/>
    <property type="project" value="InterPro"/>
</dbReference>
<reference evidence="5" key="1">
    <citation type="journal article" date="2014" name="Front. Microbiol.">
        <title>High frequency of phylogenetically diverse reductive dehalogenase-homologous genes in deep subseafloor sedimentary metagenomes.</title>
        <authorList>
            <person name="Kawai M."/>
            <person name="Futagami T."/>
            <person name="Toyoda A."/>
            <person name="Takaki Y."/>
            <person name="Nishi S."/>
            <person name="Hori S."/>
            <person name="Arai W."/>
            <person name="Tsubouchi T."/>
            <person name="Morono Y."/>
            <person name="Uchiyama I."/>
            <person name="Ito T."/>
            <person name="Fujiyama A."/>
            <person name="Inagaki F."/>
            <person name="Takami H."/>
        </authorList>
    </citation>
    <scope>NUCLEOTIDE SEQUENCE</scope>
    <source>
        <strain evidence="5">Expedition CK06-06</strain>
    </source>
</reference>
<feature type="domain" description="Response regulatory" evidence="4">
    <location>
        <begin position="1"/>
        <end position="78"/>
    </location>
</feature>
<dbReference type="CDD" id="cd06170">
    <property type="entry name" value="LuxR_C_like"/>
    <property type="match status" value="1"/>
</dbReference>
<dbReference type="AlphaFoldDB" id="X1PN72"/>
<dbReference type="PROSITE" id="PS50110">
    <property type="entry name" value="RESPONSE_REGULATORY"/>
    <property type="match status" value="1"/>
</dbReference>
<dbReference type="Pfam" id="PF00196">
    <property type="entry name" value="GerE"/>
    <property type="match status" value="1"/>
</dbReference>
<dbReference type="PANTHER" id="PTHR43214:SF43">
    <property type="entry name" value="TWO-COMPONENT RESPONSE REGULATOR"/>
    <property type="match status" value="1"/>
</dbReference>
<dbReference type="SUPFAM" id="SSF46894">
    <property type="entry name" value="C-terminal effector domain of the bipartite response regulators"/>
    <property type="match status" value="1"/>
</dbReference>
<gene>
    <name evidence="5" type="ORF">S06H3_48236</name>
</gene>
<dbReference type="Gene3D" id="3.40.50.2300">
    <property type="match status" value="1"/>
</dbReference>
<dbReference type="InterPro" id="IPR058245">
    <property type="entry name" value="NreC/VraR/RcsB-like_REC"/>
</dbReference>
<dbReference type="InterPro" id="IPR016032">
    <property type="entry name" value="Sig_transdc_resp-reg_C-effctor"/>
</dbReference>
<dbReference type="PROSITE" id="PS00622">
    <property type="entry name" value="HTH_LUXR_1"/>
    <property type="match status" value="1"/>
</dbReference>
<evidence type="ECO:0000313" key="5">
    <source>
        <dbReference type="EMBL" id="GAI40475.1"/>
    </source>
</evidence>
<evidence type="ECO:0008006" key="6">
    <source>
        <dbReference type="Google" id="ProtNLM"/>
    </source>
</evidence>
<dbReference type="PRINTS" id="PR00038">
    <property type="entry name" value="HTHLUXR"/>
</dbReference>
<dbReference type="GO" id="GO:0000160">
    <property type="term" value="P:phosphorelay signal transduction system"/>
    <property type="evidence" value="ECO:0007669"/>
    <property type="project" value="InterPro"/>
</dbReference>
<evidence type="ECO:0000256" key="1">
    <source>
        <dbReference type="ARBA" id="ARBA00022553"/>
    </source>
</evidence>
<evidence type="ECO:0000256" key="2">
    <source>
        <dbReference type="ARBA" id="ARBA00023125"/>
    </source>
</evidence>
<keyword evidence="1" id="KW-0597">Phosphoprotein</keyword>
<dbReference type="PROSITE" id="PS50043">
    <property type="entry name" value="HTH_LUXR_2"/>
    <property type="match status" value="1"/>
</dbReference>
<protein>
    <recommendedName>
        <fullName evidence="6">Response regulator transcription factor</fullName>
    </recommendedName>
</protein>
<dbReference type="Pfam" id="PF00072">
    <property type="entry name" value="Response_reg"/>
    <property type="match status" value="1"/>
</dbReference>
<dbReference type="SMART" id="SM00421">
    <property type="entry name" value="HTH_LUXR"/>
    <property type="match status" value="1"/>
</dbReference>
<feature type="domain" description="HTH luxR-type" evidence="3">
    <location>
        <begin position="105"/>
        <end position="170"/>
    </location>
</feature>
<dbReference type="CDD" id="cd17535">
    <property type="entry name" value="REC_NarL-like"/>
    <property type="match status" value="1"/>
</dbReference>
<keyword evidence="2" id="KW-0238">DNA-binding</keyword>
<dbReference type="InterPro" id="IPR011006">
    <property type="entry name" value="CheY-like_superfamily"/>
</dbReference>
<proteinExistence type="predicted"/>
<dbReference type="EMBL" id="BARV01030363">
    <property type="protein sequence ID" value="GAI40475.1"/>
    <property type="molecule type" value="Genomic_DNA"/>
</dbReference>
<dbReference type="InterPro" id="IPR000792">
    <property type="entry name" value="Tscrpt_reg_LuxR_C"/>
</dbReference>